<name>A0ABQ3K0I1_9PSEU</name>
<dbReference type="InterPro" id="IPR013783">
    <property type="entry name" value="Ig-like_fold"/>
</dbReference>
<accession>A0ABQ3K0I1</accession>
<feature type="domain" description="VWFA" evidence="3">
    <location>
        <begin position="505"/>
        <end position="667"/>
    </location>
</feature>
<dbReference type="Pfam" id="PF00092">
    <property type="entry name" value="VWA"/>
    <property type="match status" value="1"/>
</dbReference>
<feature type="region of interest" description="Disordered" evidence="2">
    <location>
        <begin position="461"/>
        <end position="503"/>
    </location>
</feature>
<dbReference type="SUPFAM" id="SSF82171">
    <property type="entry name" value="DPP6 N-terminal domain-like"/>
    <property type="match status" value="2"/>
</dbReference>
<dbReference type="PROSITE" id="PS50234">
    <property type="entry name" value="VWFA"/>
    <property type="match status" value="1"/>
</dbReference>
<dbReference type="Proteomes" id="UP000649955">
    <property type="component" value="Unassembled WGS sequence"/>
</dbReference>
<keyword evidence="5" id="KW-1185">Reference proteome</keyword>
<dbReference type="PANTHER" id="PTHR36842:SF1">
    <property type="entry name" value="PROTEIN TOLB"/>
    <property type="match status" value="1"/>
</dbReference>
<reference evidence="5" key="1">
    <citation type="journal article" date="2019" name="Int. J. Syst. Evol. Microbiol.">
        <title>The Global Catalogue of Microorganisms (GCM) 10K type strain sequencing project: providing services to taxonomists for standard genome sequencing and annotation.</title>
        <authorList>
            <consortium name="The Broad Institute Genomics Platform"/>
            <consortium name="The Broad Institute Genome Sequencing Center for Infectious Disease"/>
            <person name="Wu L."/>
            <person name="Ma J."/>
        </authorList>
    </citation>
    <scope>NUCLEOTIDE SEQUENCE [LARGE SCALE GENOMIC DNA]</scope>
    <source>
        <strain evidence="5">CGMCC 4.7680</strain>
    </source>
</reference>
<comment type="similarity">
    <text evidence="1">Belongs to the TolB family.</text>
</comment>
<dbReference type="Gene3D" id="2.60.40.10">
    <property type="entry name" value="Immunoglobulins"/>
    <property type="match status" value="1"/>
</dbReference>
<dbReference type="SUPFAM" id="SSF53300">
    <property type="entry name" value="vWA-like"/>
    <property type="match status" value="1"/>
</dbReference>
<feature type="region of interest" description="Disordered" evidence="2">
    <location>
        <begin position="318"/>
        <end position="341"/>
    </location>
</feature>
<feature type="compositionally biased region" description="Basic and acidic residues" evidence="2">
    <location>
        <begin position="328"/>
        <end position="340"/>
    </location>
</feature>
<dbReference type="InterPro" id="IPR036465">
    <property type="entry name" value="vWFA_dom_sf"/>
</dbReference>
<dbReference type="InterPro" id="IPR011659">
    <property type="entry name" value="WD40"/>
</dbReference>
<sequence>MRANRAVAGIAVVAVLGGWAITGALSPTEAQAPAAVASPYRVGYVSEATTGLYQAGSEGPEQALPLGTASVDSGASAGTGGIVWVSHRAAASGGAERDGELYYLRDGDTAPLRLTDDDAVDLHPALSPDGRTVAFASDRTGSRKLFVIGVDGRGLRQVTSGPAADDSPSWSPDGTRLAFSSTRDDPAGDIYTVPVAGGEPARLTADPAADTQPAWGPARIAFTTTRFHPAGDVVLVAENGGAVTRAVPDPGDSAEPAWSRDGTRLAFTTRAQDPAGDVKQIEGGKVSVLSALSGTGETEPTFRPDGRAVFTELRDGGTADIWSSDATGGDRRDLTQRPDADEYDPAFSADGAQLAYTQAAPGESAETAIVVANADGSAPRPLTATADRTQREQHPAWSPDATMIAFTNTGIRNEHRADTVRIARVADGRILGEIPIPPYLRGWDSQPVWSADGTKITLTRAATRTPPPGPSRVDPSVADIPIGQGTSRKVTDKTVQTDRVPPDPDVVLLVDQTGSMGGVIDDVKKNLGNVIDEVRKVQPSAHFAVAAYGDLVDDRVTEGSPPNPPRAFYVQQPLTAADTDAQRKLLTDAFGRITATGGDDTAEDWYVALQKIATGAIGFRDTSNRIVVLVGDAASHESPKDDKRGTFPTTAAVADALKAAKIRVVAVPAITGGGGTGEGFAAEEPDTDAALDGRGQATAITRATEGILTANADPAQVTPAIIRGITDLPVKMLPVPYCDSRLTLTFSPEGTQQVPGGADAHFVETATVSPDAPIGSVLHCQVDFRLNGESTARPGYTEDVTVRVKDPRLPLITVHDKTVPGTAPTVIEYPATAADADGKTPLTPFCTPSSGSLFPVGATTVTCTATGRNGTATETAVMAVDPGGESRQELWQVSLTEGTDTVVAGTQRNLSPSFGTACAGRQGSADVAPDGAALAFQTERRQICVAPADGGAARVLVQNAGSVDNPDWSPDGTLVAFDRTPGEGQPDIRIVPASGGTPTVLIAGPGGAAQPAFQRIADVGVTATAIPAAIPFSGLTTFEFVVTNHGVAASPGVGLFVRLTAGLRPQAPITGVGTCTPELVCTFGTLAPGAQARVRFTATGTEPGAQAATGTVTTAGQDADARDNSAAAVVTVGERPAPPVTPGSLSVGLAVSAVPLFVGGDDVVLTFLVHNGSGAPMPDVRLVTQLPPQLPVASVPPGCTPGGGSCALGTLAPGQTVEVRISLAARTAADAPVSGTVGTSGPDDNPGDNTAAGRVVIRRPVVTVDPGVAPLGSVPRVTGTDFPPGATVRLSWSDGISETPGLATVGVDGKFEAQFLVFHHDLIGPRTVSAASVSGPKFGTVPSNPILVVLRTEQPPFISRG</sequence>
<dbReference type="Gene3D" id="2.120.10.30">
    <property type="entry name" value="TolB, C-terminal domain"/>
    <property type="match status" value="4"/>
</dbReference>
<gene>
    <name evidence="4" type="ORF">GCM10017567_02350</name>
</gene>
<protein>
    <submittedName>
        <fullName evidence="4">Translocation protein TolB</fullName>
    </submittedName>
</protein>
<comment type="caution">
    <text evidence="4">The sequence shown here is derived from an EMBL/GenBank/DDBJ whole genome shotgun (WGS) entry which is preliminary data.</text>
</comment>
<dbReference type="CDD" id="cd00198">
    <property type="entry name" value="vWFA"/>
    <property type="match status" value="1"/>
</dbReference>
<feature type="compositionally biased region" description="Basic and acidic residues" evidence="2">
    <location>
        <begin position="489"/>
        <end position="502"/>
    </location>
</feature>
<organism evidence="4 5">
    <name type="scientific">Amycolatopsis bullii</name>
    <dbReference type="NCBI Taxonomy" id="941987"/>
    <lineage>
        <taxon>Bacteria</taxon>
        <taxon>Bacillati</taxon>
        <taxon>Actinomycetota</taxon>
        <taxon>Actinomycetes</taxon>
        <taxon>Pseudonocardiales</taxon>
        <taxon>Pseudonocardiaceae</taxon>
        <taxon>Amycolatopsis</taxon>
    </lineage>
</organism>
<dbReference type="Pfam" id="PF07676">
    <property type="entry name" value="PD40"/>
    <property type="match status" value="5"/>
</dbReference>
<evidence type="ECO:0000256" key="2">
    <source>
        <dbReference type="SAM" id="MobiDB-lite"/>
    </source>
</evidence>
<dbReference type="InterPro" id="IPR002035">
    <property type="entry name" value="VWF_A"/>
</dbReference>
<dbReference type="InterPro" id="IPR011042">
    <property type="entry name" value="6-blade_b-propeller_TolB-like"/>
</dbReference>
<dbReference type="EMBL" id="BNAW01000001">
    <property type="protein sequence ID" value="GHF91706.1"/>
    <property type="molecule type" value="Genomic_DNA"/>
</dbReference>
<proteinExistence type="inferred from homology"/>
<dbReference type="Pfam" id="PF01345">
    <property type="entry name" value="DUF11"/>
    <property type="match status" value="2"/>
</dbReference>
<feature type="region of interest" description="Disordered" evidence="2">
    <location>
        <begin position="376"/>
        <end position="399"/>
    </location>
</feature>
<evidence type="ECO:0000259" key="3">
    <source>
        <dbReference type="PROSITE" id="PS50234"/>
    </source>
</evidence>
<evidence type="ECO:0000313" key="5">
    <source>
        <dbReference type="Proteomes" id="UP000649955"/>
    </source>
</evidence>
<dbReference type="Gene3D" id="3.40.50.410">
    <property type="entry name" value="von Willebrand factor, type A domain"/>
    <property type="match status" value="1"/>
</dbReference>
<dbReference type="InterPro" id="IPR001434">
    <property type="entry name" value="OmcB-like_DUF11"/>
</dbReference>
<dbReference type="RefSeq" id="WP_191306131.1">
    <property type="nucleotide sequence ID" value="NZ_BNAW01000001.1"/>
</dbReference>
<evidence type="ECO:0000256" key="1">
    <source>
        <dbReference type="ARBA" id="ARBA00009820"/>
    </source>
</evidence>
<evidence type="ECO:0000313" key="4">
    <source>
        <dbReference type="EMBL" id="GHF91706.1"/>
    </source>
</evidence>
<dbReference type="PANTHER" id="PTHR36842">
    <property type="entry name" value="PROTEIN TOLB HOMOLOG"/>
    <property type="match status" value="1"/>
</dbReference>